<dbReference type="InterPro" id="IPR036271">
    <property type="entry name" value="Tet_transcr_reg_TetR-rel_C_sf"/>
</dbReference>
<keyword evidence="1 2" id="KW-0238">DNA-binding</keyword>
<dbReference type="PROSITE" id="PS50977">
    <property type="entry name" value="HTH_TETR_2"/>
    <property type="match status" value="1"/>
</dbReference>
<feature type="DNA-binding region" description="H-T-H motif" evidence="2">
    <location>
        <begin position="34"/>
        <end position="53"/>
    </location>
</feature>
<keyword evidence="5" id="KW-1185">Reference proteome</keyword>
<dbReference type="InterPro" id="IPR041678">
    <property type="entry name" value="TetR_C_16"/>
</dbReference>
<accession>A0ABP7G196</accession>
<dbReference type="InterPro" id="IPR001647">
    <property type="entry name" value="HTH_TetR"/>
</dbReference>
<dbReference type="Pfam" id="PF00440">
    <property type="entry name" value="TetR_N"/>
    <property type="match status" value="1"/>
</dbReference>
<evidence type="ECO:0000259" key="3">
    <source>
        <dbReference type="PROSITE" id="PS50977"/>
    </source>
</evidence>
<dbReference type="Pfam" id="PF17920">
    <property type="entry name" value="TetR_C_16"/>
    <property type="match status" value="1"/>
</dbReference>
<name>A0ABP7G196_9ACTN</name>
<protein>
    <submittedName>
        <fullName evidence="4">TetR family transcriptional regulator</fullName>
    </submittedName>
</protein>
<dbReference type="SUPFAM" id="SSF46689">
    <property type="entry name" value="Homeodomain-like"/>
    <property type="match status" value="1"/>
</dbReference>
<evidence type="ECO:0000313" key="5">
    <source>
        <dbReference type="Proteomes" id="UP001500908"/>
    </source>
</evidence>
<dbReference type="PRINTS" id="PR00455">
    <property type="entry name" value="HTHTETR"/>
</dbReference>
<proteinExistence type="predicted"/>
<dbReference type="SUPFAM" id="SSF48498">
    <property type="entry name" value="Tetracyclin repressor-like, C-terminal domain"/>
    <property type="match status" value="1"/>
</dbReference>
<dbReference type="EMBL" id="BAABDD010000017">
    <property type="protein sequence ID" value="GAA3752188.1"/>
    <property type="molecule type" value="Genomic_DNA"/>
</dbReference>
<reference evidence="5" key="1">
    <citation type="journal article" date="2019" name="Int. J. Syst. Evol. Microbiol.">
        <title>The Global Catalogue of Microorganisms (GCM) 10K type strain sequencing project: providing services to taxonomists for standard genome sequencing and annotation.</title>
        <authorList>
            <consortium name="The Broad Institute Genomics Platform"/>
            <consortium name="The Broad Institute Genome Sequencing Center for Infectious Disease"/>
            <person name="Wu L."/>
            <person name="Ma J."/>
        </authorList>
    </citation>
    <scope>NUCLEOTIDE SEQUENCE [LARGE SCALE GENOMIC DNA]</scope>
    <source>
        <strain evidence="5">JCM 17137</strain>
    </source>
</reference>
<evidence type="ECO:0000256" key="1">
    <source>
        <dbReference type="ARBA" id="ARBA00023125"/>
    </source>
</evidence>
<dbReference type="RefSeq" id="WP_344972994.1">
    <property type="nucleotide sequence ID" value="NZ_BAABDD010000017.1"/>
</dbReference>
<dbReference type="PANTHER" id="PTHR30055">
    <property type="entry name" value="HTH-TYPE TRANSCRIPTIONAL REGULATOR RUTR"/>
    <property type="match status" value="1"/>
</dbReference>
<dbReference type="Gene3D" id="1.10.357.10">
    <property type="entry name" value="Tetracycline Repressor, domain 2"/>
    <property type="match status" value="1"/>
</dbReference>
<organism evidence="4 5">
    <name type="scientific">Salinactinospora qingdaonensis</name>
    <dbReference type="NCBI Taxonomy" id="702744"/>
    <lineage>
        <taxon>Bacteria</taxon>
        <taxon>Bacillati</taxon>
        <taxon>Actinomycetota</taxon>
        <taxon>Actinomycetes</taxon>
        <taxon>Streptosporangiales</taxon>
        <taxon>Nocardiopsidaceae</taxon>
        <taxon>Salinactinospora</taxon>
    </lineage>
</organism>
<evidence type="ECO:0000256" key="2">
    <source>
        <dbReference type="PROSITE-ProRule" id="PRU00335"/>
    </source>
</evidence>
<dbReference type="InterPro" id="IPR050109">
    <property type="entry name" value="HTH-type_TetR-like_transc_reg"/>
</dbReference>
<dbReference type="PANTHER" id="PTHR30055:SF235">
    <property type="entry name" value="TRANSCRIPTIONAL REGULATORY PROTEIN"/>
    <property type="match status" value="1"/>
</dbReference>
<gene>
    <name evidence="4" type="ORF">GCM10022402_33940</name>
</gene>
<dbReference type="Proteomes" id="UP001500908">
    <property type="component" value="Unassembled WGS sequence"/>
</dbReference>
<feature type="domain" description="HTH tetR-type" evidence="3">
    <location>
        <begin position="11"/>
        <end position="71"/>
    </location>
</feature>
<evidence type="ECO:0000313" key="4">
    <source>
        <dbReference type="EMBL" id="GAA3752188.1"/>
    </source>
</evidence>
<sequence length="201" mass="22093">MPRTGRRPGATQTREQILDAAREQFADKGYNGTTIRGIARAAGVDPALVHHFFGTKEDVFTAAMQLPLNPREALWRVIGQSEGDRAETIVRFFLSIWEDPEGRAPMLAMVRSATTHEPATRAIREFMETVILNHVATNAEVSPLRASMMASQLFGMVLLRHIIGVQPLASATPEEIVQIYTPALRAVLEPPQPPEGASEVT</sequence>
<dbReference type="InterPro" id="IPR009057">
    <property type="entry name" value="Homeodomain-like_sf"/>
</dbReference>
<comment type="caution">
    <text evidence="4">The sequence shown here is derived from an EMBL/GenBank/DDBJ whole genome shotgun (WGS) entry which is preliminary data.</text>
</comment>
<dbReference type="Gene3D" id="1.10.10.60">
    <property type="entry name" value="Homeodomain-like"/>
    <property type="match status" value="1"/>
</dbReference>